<dbReference type="WBParaSite" id="ACRNAN_scaffold269.g11904.t1">
    <property type="protein sequence ID" value="ACRNAN_scaffold269.g11904.t1"/>
    <property type="gene ID" value="ACRNAN_scaffold269.g11904"/>
</dbReference>
<organism evidence="1 2">
    <name type="scientific">Acrobeloides nanus</name>
    <dbReference type="NCBI Taxonomy" id="290746"/>
    <lineage>
        <taxon>Eukaryota</taxon>
        <taxon>Metazoa</taxon>
        <taxon>Ecdysozoa</taxon>
        <taxon>Nematoda</taxon>
        <taxon>Chromadorea</taxon>
        <taxon>Rhabditida</taxon>
        <taxon>Tylenchina</taxon>
        <taxon>Cephalobomorpha</taxon>
        <taxon>Cephaloboidea</taxon>
        <taxon>Cephalobidae</taxon>
        <taxon>Acrobeloides</taxon>
    </lineage>
</organism>
<name>A0A914DIA1_9BILA</name>
<sequence length="77" mass="9335">MTAMFFMMLSMFFVMLSMFFVMSMIKITVFIAQTVFFRNECTVDVSNQCKRRYYLSNLVWKIPISSRWIDIPKMMFL</sequence>
<protein>
    <submittedName>
        <fullName evidence="2">ATP synthase F0 subunit 8</fullName>
    </submittedName>
</protein>
<reference evidence="2" key="1">
    <citation type="submission" date="2022-11" db="UniProtKB">
        <authorList>
            <consortium name="WormBaseParasite"/>
        </authorList>
    </citation>
    <scope>IDENTIFICATION</scope>
</reference>
<accession>A0A914DIA1</accession>
<proteinExistence type="predicted"/>
<evidence type="ECO:0000313" key="2">
    <source>
        <dbReference type="WBParaSite" id="ACRNAN_scaffold269.g11904.t1"/>
    </source>
</evidence>
<evidence type="ECO:0000313" key="1">
    <source>
        <dbReference type="Proteomes" id="UP000887540"/>
    </source>
</evidence>
<dbReference type="Proteomes" id="UP000887540">
    <property type="component" value="Unplaced"/>
</dbReference>
<dbReference type="AlphaFoldDB" id="A0A914DIA1"/>
<keyword evidence="1" id="KW-1185">Reference proteome</keyword>